<protein>
    <recommendedName>
        <fullName evidence="5">HTH araC/xylS-type domain-containing protein</fullName>
    </recommendedName>
</protein>
<dbReference type="GO" id="GO:0043565">
    <property type="term" value="F:sequence-specific DNA binding"/>
    <property type="evidence" value="ECO:0007669"/>
    <property type="project" value="InterPro"/>
</dbReference>
<dbReference type="Gene3D" id="1.10.10.60">
    <property type="entry name" value="Homeodomain-like"/>
    <property type="match status" value="1"/>
</dbReference>
<keyword evidence="3" id="KW-0804">Transcription</keyword>
<dbReference type="GO" id="GO:0003700">
    <property type="term" value="F:DNA-binding transcription factor activity"/>
    <property type="evidence" value="ECO:0007669"/>
    <property type="project" value="InterPro"/>
</dbReference>
<dbReference type="InterPro" id="IPR009057">
    <property type="entry name" value="Homeodomain-like_sf"/>
</dbReference>
<keyword evidence="2" id="KW-0238">DNA-binding</keyword>
<evidence type="ECO:0000256" key="4">
    <source>
        <dbReference type="SAM" id="MobiDB-lite"/>
    </source>
</evidence>
<feature type="region of interest" description="Disordered" evidence="4">
    <location>
        <begin position="1"/>
        <end position="21"/>
    </location>
</feature>
<dbReference type="Proteomes" id="UP000239290">
    <property type="component" value="Unassembled WGS sequence"/>
</dbReference>
<evidence type="ECO:0000313" key="7">
    <source>
        <dbReference type="Proteomes" id="UP000239290"/>
    </source>
</evidence>
<evidence type="ECO:0000256" key="3">
    <source>
        <dbReference type="ARBA" id="ARBA00023163"/>
    </source>
</evidence>
<dbReference type="InterPro" id="IPR050204">
    <property type="entry name" value="AraC_XylS_family_regulators"/>
</dbReference>
<dbReference type="Pfam" id="PF14525">
    <property type="entry name" value="AraC_binding_2"/>
    <property type="match status" value="1"/>
</dbReference>
<dbReference type="RefSeq" id="WP_105422924.1">
    <property type="nucleotide sequence ID" value="NZ_PUIO01000078.1"/>
</dbReference>
<dbReference type="SUPFAM" id="SSF46689">
    <property type="entry name" value="Homeodomain-like"/>
    <property type="match status" value="1"/>
</dbReference>
<evidence type="ECO:0000256" key="2">
    <source>
        <dbReference type="ARBA" id="ARBA00023125"/>
    </source>
</evidence>
<organism evidence="6 7">
    <name type="scientific">Rhodococcus opacus</name>
    <name type="common">Nocardia opaca</name>
    <dbReference type="NCBI Taxonomy" id="37919"/>
    <lineage>
        <taxon>Bacteria</taxon>
        <taxon>Bacillati</taxon>
        <taxon>Actinomycetota</taxon>
        <taxon>Actinomycetes</taxon>
        <taxon>Mycobacteriales</taxon>
        <taxon>Nocardiaceae</taxon>
        <taxon>Rhodococcus</taxon>
    </lineage>
</organism>
<feature type="domain" description="HTH araC/xylS-type" evidence="5">
    <location>
        <begin position="259"/>
        <end position="358"/>
    </location>
</feature>
<comment type="caution">
    <text evidence="6">The sequence shown here is derived from an EMBL/GenBank/DDBJ whole genome shotgun (WGS) entry which is preliminary data.</text>
</comment>
<evidence type="ECO:0000256" key="1">
    <source>
        <dbReference type="ARBA" id="ARBA00023015"/>
    </source>
</evidence>
<dbReference type="EMBL" id="PUIO01000078">
    <property type="protein sequence ID" value="PQP15151.1"/>
    <property type="molecule type" value="Genomic_DNA"/>
</dbReference>
<dbReference type="PROSITE" id="PS01124">
    <property type="entry name" value="HTH_ARAC_FAMILY_2"/>
    <property type="match status" value="1"/>
</dbReference>
<dbReference type="PANTHER" id="PTHR46796">
    <property type="entry name" value="HTH-TYPE TRANSCRIPTIONAL ACTIVATOR RHAS-RELATED"/>
    <property type="match status" value="1"/>
</dbReference>
<sequence>MNESNGAAEEQAPQGHQESHLRLRSLPTVSADSSDGFSAAARGGSAAGTIATVGRTNLQLGSSLWEEEVGLRIAAMTMNPRESSHAESLLTKRDLGEILVSEWSSPSFDGRPLSNKTKSHTYPDSFFLLAVSEGQQSLEAGGEHILLRSGAILLTSGPGADRFWAPAWVRKTTVKIPSELLIPHLGGAQAPRFLVTHSAQSPLARLLTDTLNNLADNYEQMSPLELNVARRVLIDLVVGIAMANPPDSDGIVRLPRIRAAAENWIIEQLATGEAPQVDEAARALNVSRRTVQRAFAATNDTVRGVIRRHRISEVKRDLLRTSSTLMTLAEKWGYSDASHLTREFKGLEGCTPGEFRRQFAGNGCVHEDGV</sequence>
<name>A0A2S8IK49_RHOOP</name>
<keyword evidence="1" id="KW-0805">Transcription regulation</keyword>
<dbReference type="AlphaFoldDB" id="A0A2S8IK49"/>
<accession>A0A2S8IK49</accession>
<evidence type="ECO:0000259" key="5">
    <source>
        <dbReference type="PROSITE" id="PS01124"/>
    </source>
</evidence>
<gene>
    <name evidence="6" type="ORF">C5613_39025</name>
</gene>
<evidence type="ECO:0000313" key="6">
    <source>
        <dbReference type="EMBL" id="PQP15151.1"/>
    </source>
</evidence>
<dbReference type="Pfam" id="PF12833">
    <property type="entry name" value="HTH_18"/>
    <property type="match status" value="1"/>
</dbReference>
<dbReference type="InterPro" id="IPR018060">
    <property type="entry name" value="HTH_AraC"/>
</dbReference>
<dbReference type="SMART" id="SM00342">
    <property type="entry name" value="HTH_ARAC"/>
    <property type="match status" value="1"/>
</dbReference>
<dbReference type="InterPro" id="IPR035418">
    <property type="entry name" value="AraC-bd_2"/>
</dbReference>
<proteinExistence type="predicted"/>
<reference evidence="7" key="1">
    <citation type="submission" date="2018-02" db="EMBL/GenBank/DDBJ databases">
        <title>Draft genome sequencing of Rhodococcus opacus KU647198.</title>
        <authorList>
            <person name="Zheng B.-X."/>
        </authorList>
    </citation>
    <scope>NUCLEOTIDE SEQUENCE [LARGE SCALE GENOMIC DNA]</scope>
    <source>
        <strain evidence="7">04-OD7</strain>
    </source>
</reference>